<name>A0A2G9U7V3_TELCI</name>
<comment type="similarity">
    <text evidence="6">Belongs to the peptidase M3 family.</text>
</comment>
<evidence type="ECO:0000313" key="9">
    <source>
        <dbReference type="Proteomes" id="UP000230423"/>
    </source>
</evidence>
<keyword evidence="2 6" id="KW-0479">Metal-binding</keyword>
<keyword evidence="9" id="KW-1185">Reference proteome</keyword>
<dbReference type="EMBL" id="KZ348339">
    <property type="protein sequence ID" value="PIO66326.1"/>
    <property type="molecule type" value="Genomic_DNA"/>
</dbReference>
<dbReference type="AlphaFoldDB" id="A0A2G9U7V3"/>
<gene>
    <name evidence="8" type="ORF">TELCIR_11964</name>
</gene>
<dbReference type="SUPFAM" id="SSF55486">
    <property type="entry name" value="Metalloproteases ('zincins'), catalytic domain"/>
    <property type="match status" value="2"/>
</dbReference>
<feature type="domain" description="Peptidase M3A/M3B catalytic" evidence="7">
    <location>
        <begin position="187"/>
        <end position="275"/>
    </location>
</feature>
<dbReference type="Gene3D" id="1.10.1370.40">
    <property type="match status" value="1"/>
</dbReference>
<keyword evidence="4 6" id="KW-0862">Zinc</keyword>
<evidence type="ECO:0000256" key="4">
    <source>
        <dbReference type="ARBA" id="ARBA00022833"/>
    </source>
</evidence>
<keyword evidence="1 6" id="KW-0645">Protease</keyword>
<feature type="non-terminal residue" evidence="8">
    <location>
        <position position="277"/>
    </location>
</feature>
<evidence type="ECO:0000256" key="6">
    <source>
        <dbReference type="RuleBase" id="RU003435"/>
    </source>
</evidence>
<dbReference type="Pfam" id="PF01432">
    <property type="entry name" value="Peptidase_M3"/>
    <property type="match status" value="1"/>
</dbReference>
<protein>
    <recommendedName>
        <fullName evidence="7">Peptidase M3A/M3B catalytic domain-containing protein</fullName>
    </recommendedName>
</protein>
<proteinExistence type="inferred from homology"/>
<evidence type="ECO:0000256" key="5">
    <source>
        <dbReference type="ARBA" id="ARBA00023049"/>
    </source>
</evidence>
<dbReference type="GO" id="GO:0046872">
    <property type="term" value="F:metal ion binding"/>
    <property type="evidence" value="ECO:0007669"/>
    <property type="project" value="UniProtKB-UniRule"/>
</dbReference>
<evidence type="ECO:0000256" key="3">
    <source>
        <dbReference type="ARBA" id="ARBA00022801"/>
    </source>
</evidence>
<keyword evidence="3 6" id="KW-0378">Hydrolase</keyword>
<dbReference type="InterPro" id="IPR045090">
    <property type="entry name" value="Pept_M3A_M3B"/>
</dbReference>
<sequence>MTECEEDLNDRGASRTMTTSMDHELLPTLSDGQRSCILNKLLSTWKQSAQGLFGDPLLKSAASLTELNSRVRAECAELVNQIEVGSKERTTVQLFDDLSNTICKAADMVECVRQLHSDPAYNEAAQNCASDYCELVESLNTYTKLYHKLKDSKETEADRLDDVDNHTIDLFLNEFEQSGVHLPEKEDVFSAEDRFLGTVYLDIDRRSTKAVGDCHFTVRCSKQIDMHRAENVFHEMGHAMHSMLGRTRYQHVAGTRCPQDFSEIPSILMEYFFNDLT</sequence>
<evidence type="ECO:0000313" key="8">
    <source>
        <dbReference type="EMBL" id="PIO66326.1"/>
    </source>
</evidence>
<dbReference type="OrthoDB" id="5875164at2759"/>
<dbReference type="GO" id="GO:0006627">
    <property type="term" value="P:protein processing involved in protein targeting to mitochondrion"/>
    <property type="evidence" value="ECO:0007669"/>
    <property type="project" value="TreeGrafter"/>
</dbReference>
<accession>A0A2G9U7V3</accession>
<evidence type="ECO:0000256" key="2">
    <source>
        <dbReference type="ARBA" id="ARBA00022723"/>
    </source>
</evidence>
<evidence type="ECO:0000256" key="1">
    <source>
        <dbReference type="ARBA" id="ARBA00022670"/>
    </source>
</evidence>
<dbReference type="GO" id="GO:0006518">
    <property type="term" value="P:peptide metabolic process"/>
    <property type="evidence" value="ECO:0007669"/>
    <property type="project" value="TreeGrafter"/>
</dbReference>
<dbReference type="InterPro" id="IPR001567">
    <property type="entry name" value="Pept_M3A_M3B_dom"/>
</dbReference>
<dbReference type="GO" id="GO:0004222">
    <property type="term" value="F:metalloendopeptidase activity"/>
    <property type="evidence" value="ECO:0007669"/>
    <property type="project" value="InterPro"/>
</dbReference>
<organism evidence="8 9">
    <name type="scientific">Teladorsagia circumcincta</name>
    <name type="common">Brown stomach worm</name>
    <name type="synonym">Ostertagia circumcincta</name>
    <dbReference type="NCBI Taxonomy" id="45464"/>
    <lineage>
        <taxon>Eukaryota</taxon>
        <taxon>Metazoa</taxon>
        <taxon>Ecdysozoa</taxon>
        <taxon>Nematoda</taxon>
        <taxon>Chromadorea</taxon>
        <taxon>Rhabditida</taxon>
        <taxon>Rhabditina</taxon>
        <taxon>Rhabditomorpha</taxon>
        <taxon>Strongyloidea</taxon>
        <taxon>Trichostrongylidae</taxon>
        <taxon>Teladorsagia</taxon>
    </lineage>
</organism>
<dbReference type="GO" id="GO:0005739">
    <property type="term" value="C:mitochondrion"/>
    <property type="evidence" value="ECO:0007669"/>
    <property type="project" value="TreeGrafter"/>
</dbReference>
<dbReference type="PANTHER" id="PTHR11804:SF79">
    <property type="entry name" value="MITOCHONDRIAL INTERMEDIATE PEPTIDASE"/>
    <property type="match status" value="1"/>
</dbReference>
<dbReference type="PANTHER" id="PTHR11804">
    <property type="entry name" value="PROTEASE M3 THIMET OLIGOPEPTIDASE-RELATED"/>
    <property type="match status" value="1"/>
</dbReference>
<dbReference type="Proteomes" id="UP000230423">
    <property type="component" value="Unassembled WGS sequence"/>
</dbReference>
<keyword evidence="5 6" id="KW-0482">Metalloprotease</keyword>
<evidence type="ECO:0000259" key="7">
    <source>
        <dbReference type="Pfam" id="PF01432"/>
    </source>
</evidence>
<comment type="cofactor">
    <cofactor evidence="6">
        <name>Zn(2+)</name>
        <dbReference type="ChEBI" id="CHEBI:29105"/>
    </cofactor>
    <text evidence="6">Binds 1 zinc ion.</text>
</comment>
<reference evidence="8 9" key="1">
    <citation type="submission" date="2015-09" db="EMBL/GenBank/DDBJ databases">
        <title>Draft genome of the parasitic nematode Teladorsagia circumcincta isolate WARC Sus (inbred).</title>
        <authorList>
            <person name="Mitreva M."/>
        </authorList>
    </citation>
    <scope>NUCLEOTIDE SEQUENCE [LARGE SCALE GENOMIC DNA]</scope>
    <source>
        <strain evidence="8 9">S</strain>
    </source>
</reference>